<dbReference type="PROSITE" id="PS50878">
    <property type="entry name" value="RT_POL"/>
    <property type="match status" value="1"/>
</dbReference>
<keyword evidence="2" id="KW-0808">Transferase</keyword>
<feature type="domain" description="Reverse transcriptase" evidence="1">
    <location>
        <begin position="68"/>
        <end position="360"/>
    </location>
</feature>
<dbReference type="CDD" id="cd00085">
    <property type="entry name" value="HNHc"/>
    <property type="match status" value="1"/>
</dbReference>
<gene>
    <name evidence="2" type="ORF">KPSA3_04378</name>
</gene>
<evidence type="ECO:0000313" key="2">
    <source>
        <dbReference type="EMBL" id="GBH18394.1"/>
    </source>
</evidence>
<organism evidence="2 3">
    <name type="scientific">Pseudomonas syringae pv. actinidiae</name>
    <dbReference type="NCBI Taxonomy" id="103796"/>
    <lineage>
        <taxon>Bacteria</taxon>
        <taxon>Pseudomonadati</taxon>
        <taxon>Pseudomonadota</taxon>
        <taxon>Gammaproteobacteria</taxon>
        <taxon>Pseudomonadales</taxon>
        <taxon>Pseudomonadaceae</taxon>
        <taxon>Pseudomonas</taxon>
        <taxon>Pseudomonas syringae</taxon>
    </lineage>
</organism>
<dbReference type="GO" id="GO:0006315">
    <property type="term" value="P:homing of group II introns"/>
    <property type="evidence" value="ECO:0007669"/>
    <property type="project" value="TreeGrafter"/>
</dbReference>
<dbReference type="GO" id="GO:0006397">
    <property type="term" value="P:mRNA processing"/>
    <property type="evidence" value="ECO:0007669"/>
    <property type="project" value="InterPro"/>
</dbReference>
<dbReference type="SMART" id="SM00507">
    <property type="entry name" value="HNHc"/>
    <property type="match status" value="1"/>
</dbReference>
<sequence length="611" mass="69674">MKIIERLETLRKLNRNPKWVNDNIFRLVCSPQMAVLAYERIKSKPGNMTAGDDGVTLDHISMDAIGKLCESIKTGTYTPKPVRRKFIPKANGKSRPLGIPSPRDKIVQEMVREILEAIYDTSETPTFSSHSHGFRPNLSCHTAINEFTKWQGTTWVVEGDIKGFFDNIDHHILIDLLRRRIKDERFINLIWAFLRADVREEDGSLSSSKIGTPQGGVISPLLANIYLHEFDCWAESLQKELQKGVKRKPNPEWRSLIRKRDYLISKGQATKDSEVVRELERKASLLPTVLVDDPDFCRIYYVRYADDWMIGVVGNKALAESVKDRAAAFLATNLKLLLSEEKTLITHAKTEDAKFLGFRLSIGGSVKRRMVKTQDKRTTLKRVTGWLPRVDVPTQEIVSRLQASGFCHTTKGKVYFPCSKKSFVALEDHEIVMRFNSVWRGIYNYYCVCNNANKLRWAMYILQYSCLMTLSHKHRMRLPKAIKKYGVFPRATYKNVGGEVKSAAFWKPVKWQQAFTASHKPLDLDVLMAKVGRLTRSRLGSPCAICGNQSDVEMHHIRALRKGNKSITNGFNRIMSAINRKQMPVCVGCHNGIHAGRYDGIKLSDLAYIPQ</sequence>
<dbReference type="InterPro" id="IPR043502">
    <property type="entry name" value="DNA/RNA_pol_sf"/>
</dbReference>
<dbReference type="EMBL" id="BGKA01000155">
    <property type="protein sequence ID" value="GBH18394.1"/>
    <property type="molecule type" value="Genomic_DNA"/>
</dbReference>
<proteinExistence type="predicted"/>
<dbReference type="InterPro" id="IPR000477">
    <property type="entry name" value="RT_dom"/>
</dbReference>
<accession>A0AAN4Q7D3</accession>
<dbReference type="Pfam" id="PF01348">
    <property type="entry name" value="Intron_maturas2"/>
    <property type="match status" value="1"/>
</dbReference>
<keyword evidence="2" id="KW-0548">Nucleotidyltransferase</keyword>
<comment type="caution">
    <text evidence="2">The sequence shown here is derived from an EMBL/GenBank/DDBJ whole genome shotgun (WGS) entry which is preliminary data.</text>
</comment>
<dbReference type="PANTHER" id="PTHR33642">
    <property type="entry name" value="COX1/OXI3 INTRON 1 PROTEIN-RELATED"/>
    <property type="match status" value="1"/>
</dbReference>
<dbReference type="PANTHER" id="PTHR33642:SF4">
    <property type="entry name" value="COX1_OXI3 INTRON 1 PROTEIN-RELATED"/>
    <property type="match status" value="1"/>
</dbReference>
<protein>
    <submittedName>
        <fullName evidence="2">Retron-type reverse transcriptase</fullName>
    </submittedName>
</protein>
<evidence type="ECO:0000259" key="1">
    <source>
        <dbReference type="PROSITE" id="PS50878"/>
    </source>
</evidence>
<dbReference type="SUPFAM" id="SSF56672">
    <property type="entry name" value="DNA/RNA polymerases"/>
    <property type="match status" value="1"/>
</dbReference>
<keyword evidence="2" id="KW-0695">RNA-directed DNA polymerase</keyword>
<dbReference type="CDD" id="cd01651">
    <property type="entry name" value="RT_G2_intron"/>
    <property type="match status" value="1"/>
</dbReference>
<dbReference type="InterPro" id="IPR049030">
    <property type="entry name" value="AI2M-like_HNH"/>
</dbReference>
<dbReference type="Pfam" id="PF00078">
    <property type="entry name" value="RVT_1"/>
    <property type="match status" value="1"/>
</dbReference>
<evidence type="ECO:0000313" key="3">
    <source>
        <dbReference type="Proteomes" id="UP000248291"/>
    </source>
</evidence>
<name>A0AAN4Q7D3_PSESF</name>
<reference evidence="2 3" key="1">
    <citation type="submission" date="2018-04" db="EMBL/GenBank/DDBJ databases">
        <title>Draft genome sequence of Pseudomonas syringae pv. actinidiae biovar 3 strains isolated from kiwifruit in Kagawa prefecture.</title>
        <authorList>
            <person name="Tabuchi M."/>
            <person name="Saito M."/>
            <person name="Fujiwara S."/>
            <person name="Sasa N."/>
            <person name="Akimitsu K."/>
            <person name="Gomi K."/>
            <person name="Konishi-Sugita S."/>
            <person name="Hamano K."/>
            <person name="Kataoka I."/>
        </authorList>
    </citation>
    <scope>NUCLEOTIDE SEQUENCE [LARGE SCALE GENOMIC DNA]</scope>
    <source>
        <strain evidence="2 3">MAFF212211</strain>
    </source>
</reference>
<dbReference type="Pfam" id="PF21368">
    <property type="entry name" value="AI2M-like_HNH"/>
    <property type="match status" value="1"/>
</dbReference>
<dbReference type="InterPro" id="IPR024937">
    <property type="entry name" value="Domain_X"/>
</dbReference>
<dbReference type="InterPro" id="IPR003615">
    <property type="entry name" value="HNH_nuc"/>
</dbReference>
<dbReference type="GO" id="GO:0003964">
    <property type="term" value="F:RNA-directed DNA polymerase activity"/>
    <property type="evidence" value="ECO:0007669"/>
    <property type="project" value="UniProtKB-KW"/>
</dbReference>
<dbReference type="RefSeq" id="WP_017684078.1">
    <property type="nucleotide sequence ID" value="NZ_BGKA01000155.1"/>
</dbReference>
<dbReference type="Proteomes" id="UP000248291">
    <property type="component" value="Unassembled WGS sequence"/>
</dbReference>
<dbReference type="AlphaFoldDB" id="A0AAN4Q7D3"/>